<feature type="compositionally biased region" description="Polar residues" evidence="1">
    <location>
        <begin position="925"/>
        <end position="935"/>
    </location>
</feature>
<feature type="compositionally biased region" description="Basic and acidic residues" evidence="1">
    <location>
        <begin position="866"/>
        <end position="880"/>
    </location>
</feature>
<dbReference type="EMBL" id="HBHK01017283">
    <property type="protein sequence ID" value="CAD9691170.1"/>
    <property type="molecule type" value="Transcribed_RNA"/>
</dbReference>
<evidence type="ECO:0008006" key="3">
    <source>
        <dbReference type="Google" id="ProtNLM"/>
    </source>
</evidence>
<feature type="compositionally biased region" description="Polar residues" evidence="1">
    <location>
        <begin position="539"/>
        <end position="548"/>
    </location>
</feature>
<feature type="compositionally biased region" description="Polar residues" evidence="1">
    <location>
        <begin position="954"/>
        <end position="972"/>
    </location>
</feature>
<feature type="compositionally biased region" description="Basic and acidic residues" evidence="1">
    <location>
        <begin position="762"/>
        <end position="778"/>
    </location>
</feature>
<gene>
    <name evidence="2" type="ORF">QSP1433_LOCUS10889</name>
</gene>
<sequence length="1075" mass="115464">MMPGESLTLSLEDSTSMSASSHRVLVSYLKEMSGKLDARVAGVDTELRALEFQVTSAQVRLENAHNALQMLSNTQFIESRVYEEEEEVVANSQISSEYVEPKTGTDMERAIAIATKALMTEGKDADEREIFEGRRLPFVIGTKEFIEDSKVGLRRQSVVRDDGVKDTTKADVETCDEKTMAGVNEVSIVSTKARPTPNALLEQIKTQGTGDSEAMSSALSEQVKTQGTGDSEEIPPAPLATHVVDTVTVRGGDTGNLKGDIAAALAVKFAGNRKEESFVPPSVPSPGNDYAIKQPKVTSGGLFEGFSDGSDEEQLDLTSPSFKARRKAPGLFPVQLPAKKKESDSPNPPLVSQHTGVDGAPTRTDPLDKARKDSPNRVTKTDTKAEDHRSHRLKSSLFSDSSTEDDDGLFGSGKFGLVKEKKSTLFGSFSDDDSDDGLFGQSSDGGLFGKKDEALPSASLSNRTEAKKAPAGGLFCEESLDSVKDTNLRGARADSPGNVDVAKPGTTRGVGEDGQEFAAQRVHLESAPSTKPDSKWGHENNQMGSPQRVQLDPKDVSMPQPPVRPKAVPESTTLGDSNTPPPRPPKRTVFNHLDQGVSELPNSSAPVEGQPVLEAHATRKPVGVKSLTSKLGAVLTQDHFKGKPAIIRRKPTDVPPVEKSNIEAESTDKVVPPSTDSPVTIHGLNNSAILARPVIKQDRTRKRIQRRGGSDKRKDEKIVSDPPIVSIESPQSVPPTRPERGKMDTHGPLRSVANSKASSPPHRPERIVTKDKSPHKETPSNIFGLDEVRSETAAARALDEASNDHKISKKSGDTAFAETDDEQISRLKSSSVAGNEESGLLVTGTGVVQGGPLLSQTDSTTSLPPRRPERDGPAHQETKRNSLFGDLNETNDPLMATSPETSVEHTFRKLSSDESYSRAPAPESGSKQRAVSKNSGPLFPHSVPKQKMEGPLPNESSSKIADTVGPLQTTATRAKEKSAETKKPARSSLFGSEDSDDDDSIFSKPIGKLGKEGTLEIDEQTLPAKKGLWDDDSSDSDTDNLFSRKSLTVRKTVLTSGLVGQGKSKSLFGDSDEEL</sequence>
<name>A0A7S2S6N9_9STRA</name>
<feature type="compositionally biased region" description="Basic and acidic residues" evidence="1">
    <location>
        <begin position="737"/>
        <end position="747"/>
    </location>
</feature>
<dbReference type="AlphaFoldDB" id="A0A7S2S6N9"/>
<feature type="region of interest" description="Disordered" evidence="1">
    <location>
        <begin position="426"/>
        <end position="621"/>
    </location>
</feature>
<feature type="compositionally biased region" description="Basic and acidic residues" evidence="1">
    <location>
        <begin position="708"/>
        <end position="719"/>
    </location>
</feature>
<feature type="compositionally biased region" description="Polar residues" evidence="1">
    <location>
        <begin position="674"/>
        <end position="688"/>
    </location>
</feature>
<proteinExistence type="predicted"/>
<feature type="compositionally biased region" description="Basic and acidic residues" evidence="1">
    <location>
        <begin position="797"/>
        <end position="812"/>
    </location>
</feature>
<feature type="compositionally biased region" description="Basic and acidic residues" evidence="1">
    <location>
        <begin position="365"/>
        <end position="389"/>
    </location>
</feature>
<reference evidence="2" key="1">
    <citation type="submission" date="2021-01" db="EMBL/GenBank/DDBJ databases">
        <authorList>
            <person name="Corre E."/>
            <person name="Pelletier E."/>
            <person name="Niang G."/>
            <person name="Scheremetjew M."/>
            <person name="Finn R."/>
            <person name="Kale V."/>
            <person name="Holt S."/>
            <person name="Cochrane G."/>
            <person name="Meng A."/>
            <person name="Brown T."/>
            <person name="Cohen L."/>
        </authorList>
    </citation>
    <scope>NUCLEOTIDE SEQUENCE</scope>
    <source>
        <strain evidence="2">NY070348D</strain>
    </source>
</reference>
<evidence type="ECO:0000313" key="2">
    <source>
        <dbReference type="EMBL" id="CAD9691170.1"/>
    </source>
</evidence>
<protein>
    <recommendedName>
        <fullName evidence="3">FAM21/CAPZIP domain-containing protein</fullName>
    </recommendedName>
</protein>
<feature type="region of interest" description="Disordered" evidence="1">
    <location>
        <begin position="299"/>
        <end position="414"/>
    </location>
</feature>
<feature type="compositionally biased region" description="Basic and acidic residues" evidence="1">
    <location>
        <begin position="902"/>
        <end position="916"/>
    </location>
</feature>
<feature type="compositionally biased region" description="Low complexity" evidence="1">
    <location>
        <begin position="839"/>
        <end position="854"/>
    </location>
</feature>
<feature type="compositionally biased region" description="Basic and acidic residues" evidence="1">
    <location>
        <begin position="973"/>
        <end position="983"/>
    </location>
</feature>
<evidence type="ECO:0000256" key="1">
    <source>
        <dbReference type="SAM" id="MobiDB-lite"/>
    </source>
</evidence>
<feature type="region of interest" description="Disordered" evidence="1">
    <location>
        <begin position="649"/>
        <end position="1040"/>
    </location>
</feature>
<accession>A0A7S2S6N9</accession>
<organism evidence="2">
    <name type="scientific">Mucochytrium quahogii</name>
    <dbReference type="NCBI Taxonomy" id="96639"/>
    <lineage>
        <taxon>Eukaryota</taxon>
        <taxon>Sar</taxon>
        <taxon>Stramenopiles</taxon>
        <taxon>Bigyra</taxon>
        <taxon>Labyrinthulomycetes</taxon>
        <taxon>Thraustochytrida</taxon>
        <taxon>Thraustochytriidae</taxon>
        <taxon>Mucochytrium</taxon>
    </lineage>
</organism>